<evidence type="ECO:0000256" key="4">
    <source>
        <dbReference type="ARBA" id="ARBA00022801"/>
    </source>
</evidence>
<comment type="caution">
    <text evidence="10">The sequence shown here is derived from an EMBL/GenBank/DDBJ whole genome shotgun (WGS) entry which is preliminary data.</text>
</comment>
<dbReference type="PANTHER" id="PTHR21666">
    <property type="entry name" value="PEPTIDASE-RELATED"/>
    <property type="match status" value="1"/>
</dbReference>
<evidence type="ECO:0000256" key="2">
    <source>
        <dbReference type="ARBA" id="ARBA00022670"/>
    </source>
</evidence>
<evidence type="ECO:0000256" key="6">
    <source>
        <dbReference type="ARBA" id="ARBA00023049"/>
    </source>
</evidence>
<organism evidence="10 11">
    <name type="scientific">Pseudohoeflea coraliihabitans</name>
    <dbReference type="NCBI Taxonomy" id="2860393"/>
    <lineage>
        <taxon>Bacteria</taxon>
        <taxon>Pseudomonadati</taxon>
        <taxon>Pseudomonadota</taxon>
        <taxon>Alphaproteobacteria</taxon>
        <taxon>Hyphomicrobiales</taxon>
        <taxon>Rhizobiaceae</taxon>
        <taxon>Pseudohoeflea</taxon>
    </lineage>
</organism>
<keyword evidence="4" id="KW-0378">Hydrolase</keyword>
<feature type="domain" description="M23ase beta-sheet core" evidence="9">
    <location>
        <begin position="375"/>
        <end position="475"/>
    </location>
</feature>
<evidence type="ECO:0000313" key="11">
    <source>
        <dbReference type="Proteomes" id="UP001430804"/>
    </source>
</evidence>
<dbReference type="InterPro" id="IPR050570">
    <property type="entry name" value="Cell_wall_metabolism_enzyme"/>
</dbReference>
<keyword evidence="11" id="KW-1185">Reference proteome</keyword>
<evidence type="ECO:0000256" key="1">
    <source>
        <dbReference type="ARBA" id="ARBA00001947"/>
    </source>
</evidence>
<reference evidence="10" key="1">
    <citation type="submission" date="2021-07" db="EMBL/GenBank/DDBJ databases">
        <title>Pseudohoeflea marina sp. nov. a polyhydroxyalcanoate-producing bacterium.</title>
        <authorList>
            <person name="Zheng W."/>
            <person name="Yu S."/>
            <person name="Huang Y."/>
        </authorList>
    </citation>
    <scope>NUCLEOTIDE SEQUENCE</scope>
    <source>
        <strain evidence="10">DP4N28-3</strain>
    </source>
</reference>
<evidence type="ECO:0000256" key="5">
    <source>
        <dbReference type="ARBA" id="ARBA00022833"/>
    </source>
</evidence>
<gene>
    <name evidence="10" type="ORF">KY465_05380</name>
</gene>
<evidence type="ECO:0000256" key="8">
    <source>
        <dbReference type="SAM" id="SignalP"/>
    </source>
</evidence>
<name>A0ABS6WNM4_9HYPH</name>
<sequence>MIPRFSFALQSGISPLALQAARAMLALVCAACLSAVPLQSARATETGSNAELLNADGDIASETAGGSGEAPVAIDPALQEEHLENVDALEATRHDAEAAEKALQLLEDDIAGLRDEQQELQTALEAARSRRNELDRQVGEGETRLADLNRRQETLRLSLLARRDVLAEVLAALQRIGRNPPPALFIAPDDALSSVRSAILLGAVVPEIRAETDALARDLEELATLRATIAEERRTLAAALEENDRESERLAALVIEKLALQDESERRLALERRRAGALGEKSAALESAIAELEQQIDSQRQATLAARRAEQERREQLAEQMQRARELALAKVPEKNRIIPAYAFSALKNTLVQPVSGSKLGAFGAADGSGHGLAGELIAVGENAVVRAPADGWVVYSGRFRSYGHTLIIDVGETYHVVLAGLSENTVPAGRFVLAGEPIGTVAARRMAGAAALTLASDDPTLYIEFRKGGKPVDPRPWWKDAWSLGKASNDS</sequence>
<protein>
    <submittedName>
        <fullName evidence="10">Peptidoglycan DD-metalloendopeptidase family protein</fullName>
    </submittedName>
</protein>
<dbReference type="InterPro" id="IPR016047">
    <property type="entry name" value="M23ase_b-sheet_dom"/>
</dbReference>
<keyword evidence="3" id="KW-0479">Metal-binding</keyword>
<dbReference type="Proteomes" id="UP001430804">
    <property type="component" value="Unassembled WGS sequence"/>
</dbReference>
<keyword evidence="7" id="KW-0175">Coiled coil</keyword>
<feature type="coiled-coil region" evidence="7">
    <location>
        <begin position="222"/>
        <end position="327"/>
    </location>
</feature>
<evidence type="ECO:0000256" key="3">
    <source>
        <dbReference type="ARBA" id="ARBA00022723"/>
    </source>
</evidence>
<proteinExistence type="predicted"/>
<feature type="coiled-coil region" evidence="7">
    <location>
        <begin position="79"/>
        <end position="151"/>
    </location>
</feature>
<dbReference type="RefSeq" id="WP_219200513.1">
    <property type="nucleotide sequence ID" value="NZ_JAHWQX010000001.1"/>
</dbReference>
<dbReference type="Pfam" id="PF01551">
    <property type="entry name" value="Peptidase_M23"/>
    <property type="match status" value="1"/>
</dbReference>
<dbReference type="CDD" id="cd12797">
    <property type="entry name" value="M23_peptidase"/>
    <property type="match status" value="1"/>
</dbReference>
<comment type="cofactor">
    <cofactor evidence="1">
        <name>Zn(2+)</name>
        <dbReference type="ChEBI" id="CHEBI:29105"/>
    </cofactor>
</comment>
<keyword evidence="2" id="KW-0645">Protease</keyword>
<keyword evidence="6" id="KW-0482">Metalloprotease</keyword>
<feature type="signal peptide" evidence="8">
    <location>
        <begin position="1"/>
        <end position="20"/>
    </location>
</feature>
<evidence type="ECO:0000313" key="10">
    <source>
        <dbReference type="EMBL" id="MBW3096705.1"/>
    </source>
</evidence>
<accession>A0ABS6WNM4</accession>
<keyword evidence="5" id="KW-0862">Zinc</keyword>
<feature type="chain" id="PRO_5046074809" evidence="8">
    <location>
        <begin position="21"/>
        <end position="492"/>
    </location>
</feature>
<evidence type="ECO:0000256" key="7">
    <source>
        <dbReference type="SAM" id="Coils"/>
    </source>
</evidence>
<keyword evidence="8" id="KW-0732">Signal</keyword>
<dbReference type="PANTHER" id="PTHR21666:SF288">
    <property type="entry name" value="CELL DIVISION PROTEIN YTFB"/>
    <property type="match status" value="1"/>
</dbReference>
<evidence type="ECO:0000259" key="9">
    <source>
        <dbReference type="Pfam" id="PF01551"/>
    </source>
</evidence>
<dbReference type="EMBL" id="JAHWQX010000001">
    <property type="protein sequence ID" value="MBW3096705.1"/>
    <property type="molecule type" value="Genomic_DNA"/>
</dbReference>